<keyword evidence="2" id="KW-0808">Transferase</keyword>
<dbReference type="SUPFAM" id="SSF51658">
    <property type="entry name" value="Xylose isomerase-like"/>
    <property type="match status" value="1"/>
</dbReference>
<dbReference type="InterPro" id="IPR001173">
    <property type="entry name" value="Glyco_trans_2-like"/>
</dbReference>
<gene>
    <name evidence="2" type="ORF">D9F05_12325</name>
</gene>
<accession>A0A3L0X2U5</accession>
<dbReference type="PANTHER" id="PTHR22916">
    <property type="entry name" value="GLYCOSYLTRANSFERASE"/>
    <property type="match status" value="1"/>
</dbReference>
<dbReference type="InterPro" id="IPR029044">
    <property type="entry name" value="Nucleotide-diphossugar_trans"/>
</dbReference>
<dbReference type="PANTHER" id="PTHR22916:SF3">
    <property type="entry name" value="UDP-GLCNAC:BETAGAL BETA-1,3-N-ACETYLGLUCOSAMINYLTRANSFERASE-LIKE PROTEIN 1"/>
    <property type="match status" value="1"/>
</dbReference>
<evidence type="ECO:0000259" key="1">
    <source>
        <dbReference type="Pfam" id="PF00535"/>
    </source>
</evidence>
<protein>
    <submittedName>
        <fullName evidence="2">Glycosyltransferase</fullName>
    </submittedName>
</protein>
<dbReference type="InterPro" id="IPR036237">
    <property type="entry name" value="Xyl_isomerase-like_sf"/>
</dbReference>
<proteinExistence type="predicted"/>
<sequence length="327" mass="37436">MDFPMKVSVLVPVYNLARFIEPCLLSLLEQQTDFEFEVIAIDDGSSDDSWAILQRLARQWPTLRILQNEQNMGLAKTQKRLLAEARGDYLAYVDGDDLALPDKLQRQAEYLDGHPGCTLCYHEAEMFDDETGARIKLFTRDYYNSRHLEPVMTRESLIRFGVFVNASSIMFRRYEGMENAIDEGCKIILDYPWHILNLSLNPGTLDFIPELLGRYRFHTQSFGGQTRKSAERREQSLRDLLRACDNAGDFGADPVTIAQGRAHHYYSAGLYFLRQGDYARFLNLLELSVSEVATLAPGWFFDKRHQLAWEGRTNPASVVQQLFGDAA</sequence>
<dbReference type="EMBL" id="RNRV01000020">
    <property type="protein sequence ID" value="MHO05151.1"/>
    <property type="molecule type" value="Genomic_DNA"/>
</dbReference>
<name>A0A3L0X2U5_ECOLX</name>
<dbReference type="Gene3D" id="3.90.550.10">
    <property type="entry name" value="Spore Coat Polysaccharide Biosynthesis Protein SpsA, Chain A"/>
    <property type="match status" value="1"/>
</dbReference>
<reference evidence="2" key="1">
    <citation type="submission" date="2018-10" db="EMBL/GenBank/DDBJ databases">
        <authorList>
            <consortium name="NARMS: The National Antimicrobial Resistance Monitoring System"/>
        </authorList>
    </citation>
    <scope>NUCLEOTIDE SEQUENCE [LARGE SCALE GENOMIC DNA]</scope>
    <source>
        <strain evidence="2">CVM N17EC0388</strain>
    </source>
</reference>
<organism evidence="2">
    <name type="scientific">Escherichia coli</name>
    <dbReference type="NCBI Taxonomy" id="562"/>
    <lineage>
        <taxon>Bacteria</taxon>
        <taxon>Pseudomonadati</taxon>
        <taxon>Pseudomonadota</taxon>
        <taxon>Gammaproteobacteria</taxon>
        <taxon>Enterobacterales</taxon>
        <taxon>Enterobacteriaceae</taxon>
        <taxon>Escherichia</taxon>
    </lineage>
</organism>
<comment type="caution">
    <text evidence="2">The sequence shown here is derived from an EMBL/GenBank/DDBJ whole genome shotgun (WGS) entry which is preliminary data.</text>
</comment>
<dbReference type="AlphaFoldDB" id="A0A3L0X2U5"/>
<feature type="domain" description="Glycosyltransferase 2-like" evidence="1">
    <location>
        <begin position="8"/>
        <end position="116"/>
    </location>
</feature>
<evidence type="ECO:0000313" key="2">
    <source>
        <dbReference type="EMBL" id="MHO05151.1"/>
    </source>
</evidence>
<dbReference type="SUPFAM" id="SSF53448">
    <property type="entry name" value="Nucleotide-diphospho-sugar transferases"/>
    <property type="match status" value="1"/>
</dbReference>
<dbReference type="GO" id="GO:0016758">
    <property type="term" value="F:hexosyltransferase activity"/>
    <property type="evidence" value="ECO:0007669"/>
    <property type="project" value="UniProtKB-ARBA"/>
</dbReference>
<dbReference type="Pfam" id="PF00535">
    <property type="entry name" value="Glycos_transf_2"/>
    <property type="match status" value="1"/>
</dbReference>